<evidence type="ECO:0000256" key="5">
    <source>
        <dbReference type="ARBA" id="ARBA00023180"/>
    </source>
</evidence>
<comment type="subcellular location">
    <subcellularLocation>
        <location evidence="1">Membrane</location>
        <topology evidence="1">Multi-pass membrane protein</topology>
    </subcellularLocation>
</comment>
<keyword evidence="2 7" id="KW-0812">Transmembrane</keyword>
<feature type="compositionally biased region" description="Polar residues" evidence="6">
    <location>
        <begin position="369"/>
        <end position="380"/>
    </location>
</feature>
<keyword evidence="5" id="KW-0325">Glycoprotein</keyword>
<keyword evidence="10" id="KW-1185">Reference proteome</keyword>
<feature type="region of interest" description="Disordered" evidence="6">
    <location>
        <begin position="521"/>
        <end position="545"/>
    </location>
</feature>
<feature type="transmembrane region" description="Helical" evidence="7">
    <location>
        <begin position="739"/>
        <end position="762"/>
    </location>
</feature>
<dbReference type="PANTHER" id="PTHR12680:SF6">
    <property type="entry name" value="PROTEIN PHTF"/>
    <property type="match status" value="1"/>
</dbReference>
<dbReference type="AlphaFoldDB" id="A0AAV6VMR3"/>
<evidence type="ECO:0000256" key="3">
    <source>
        <dbReference type="ARBA" id="ARBA00022989"/>
    </source>
</evidence>
<feature type="region of interest" description="Disordered" evidence="6">
    <location>
        <begin position="357"/>
        <end position="410"/>
    </location>
</feature>
<feature type="domain" description="PHTF1/2 N-terminal" evidence="8">
    <location>
        <begin position="2"/>
        <end position="153"/>
    </location>
</feature>
<dbReference type="InterPro" id="IPR021980">
    <property type="entry name" value="PHTF1/2_N"/>
</dbReference>
<comment type="caution">
    <text evidence="9">The sequence shown here is derived from an EMBL/GenBank/DDBJ whole genome shotgun (WGS) entry which is preliminary data.</text>
</comment>
<dbReference type="Pfam" id="PF12129">
    <property type="entry name" value="PHTF1-2_N"/>
    <property type="match status" value="1"/>
</dbReference>
<evidence type="ECO:0000256" key="7">
    <source>
        <dbReference type="SAM" id="Phobius"/>
    </source>
</evidence>
<dbReference type="PANTHER" id="PTHR12680">
    <property type="entry name" value="PUTATIVE HOMEODOMAIN TRANSCRIPTION FACTOR PHTF"/>
    <property type="match status" value="1"/>
</dbReference>
<feature type="compositionally biased region" description="Basic and acidic residues" evidence="6">
    <location>
        <begin position="174"/>
        <end position="183"/>
    </location>
</feature>
<feature type="transmembrane region" description="Helical" evidence="7">
    <location>
        <begin position="136"/>
        <end position="157"/>
    </location>
</feature>
<feature type="transmembrane region" description="Helical" evidence="7">
    <location>
        <begin position="68"/>
        <end position="88"/>
    </location>
</feature>
<keyword evidence="4 7" id="KW-0472">Membrane</keyword>
<dbReference type="EMBL" id="JAFNEN010000044">
    <property type="protein sequence ID" value="KAG8198102.1"/>
    <property type="molecule type" value="Genomic_DNA"/>
</dbReference>
<dbReference type="Proteomes" id="UP000827092">
    <property type="component" value="Unassembled WGS sequence"/>
</dbReference>
<feature type="transmembrane region" description="Helical" evidence="7">
    <location>
        <begin position="672"/>
        <end position="690"/>
    </location>
</feature>
<dbReference type="InterPro" id="IPR039775">
    <property type="entry name" value="PHTF1/2"/>
</dbReference>
<evidence type="ECO:0000259" key="8">
    <source>
        <dbReference type="Pfam" id="PF12129"/>
    </source>
</evidence>
<evidence type="ECO:0000256" key="6">
    <source>
        <dbReference type="SAM" id="MobiDB-lite"/>
    </source>
</evidence>
<evidence type="ECO:0000256" key="2">
    <source>
        <dbReference type="ARBA" id="ARBA00022692"/>
    </source>
</evidence>
<accession>A0AAV6VMR3</accession>
<name>A0AAV6VMR3_9ARAC</name>
<evidence type="ECO:0000313" key="10">
    <source>
        <dbReference type="Proteomes" id="UP000827092"/>
    </source>
</evidence>
<gene>
    <name evidence="9" type="ORF">JTE90_020925</name>
</gene>
<dbReference type="GO" id="GO:0016020">
    <property type="term" value="C:membrane"/>
    <property type="evidence" value="ECO:0007669"/>
    <property type="project" value="UniProtKB-SubCell"/>
</dbReference>
<evidence type="ECO:0000313" key="9">
    <source>
        <dbReference type="EMBL" id="KAG8198102.1"/>
    </source>
</evidence>
<evidence type="ECO:0000256" key="1">
    <source>
        <dbReference type="ARBA" id="ARBA00004141"/>
    </source>
</evidence>
<feature type="transmembrane region" description="Helical" evidence="7">
    <location>
        <begin position="858"/>
        <end position="875"/>
    </location>
</feature>
<keyword evidence="3 7" id="KW-1133">Transmembrane helix</keyword>
<evidence type="ECO:0000256" key="4">
    <source>
        <dbReference type="ARBA" id="ARBA00023136"/>
    </source>
</evidence>
<protein>
    <recommendedName>
        <fullName evidence="8">PHTF1/2 N-terminal domain-containing protein</fullName>
    </recommendedName>
</protein>
<dbReference type="GO" id="GO:0005783">
    <property type="term" value="C:endoplasmic reticulum"/>
    <property type="evidence" value="ECO:0007669"/>
    <property type="project" value="InterPro"/>
</dbReference>
<proteinExistence type="predicted"/>
<sequence length="974" mass="110336">MSLTSALNWYHKKIGAYDKELWEKSVDQRILRGVCAIPKKTTRIKTELIDVDLVRGSAFAKAKPQHNWIAATVSGIKRVFLLPLFYSWWKVQTSALVSCTLVILYFLQIVAAYLYFSADEKEFPDVPVSEILTPVLMTFTLGVVHSQIVATFTTTKARKHVAREKRRRKRTKKPHDYDRESKSSPDSASEERRRKRTKKPDCYCKSKSLPDSASEERHEIQKHCTKPLEKHDFHNSRDVNNTNCGQCHPCGCKRFNKTGRLLRFSVDHNTRPVSSNEESGVDNSDFIDPLEECDNLVIPKSIPLHIPGINSHTDNITSITSSNESTSAHKSSGLPYHVENLDISFQQRTSQKLLSSNLKSQSIHPDKISFSTGKDQPQLSSDEEFFVTRKSTHSSDQSKNHTLENKNSCNVPKLCENNPRLLSTRRYSDDGTSCKNPKVFQAVFLSLQDQSCLYRRSEDNILVDDLDLLSEKKPFSNIPLNDSRNSDVNSVRRRFRVNGSSDGVPLSLKLPINIKNFSSSCESGADTSPNTTSKPQTSDLEWPLITNTDCNSDSTDCSTQCSEGNPQTSDLEWPLITNTDCNSDSTDCSTQCSEGNVSDISPTENPFAWEIQEPSKKLSNIGYNGTDKGYRPKEVSCTIWEHNECKKADLTALDISSAIIQKVDSSHHSGEYLYIGMFVSMLLALLPLLFRLRNGVSTYIIPDVTTDVLNMGVPSSAEVVKITDGLLDVMLGPGWRVKLVVLIVMLERFILSLAYFFLLSVAEKTFKQRFLYAKHFCYLTSSRRAKRSDLPHFRLNKVRNIKIWLSIRSYMKKLGPQRSVDVIVSIAFILEVCVVSLLCIQLLNETGQFADKLYCWELLFWTLALGMYLLRYMVIGTKINKKYRNLSVLITEQINLYLHMEQKPHKKEELMLANNVLKLAADLLKELESPFKISGLCANSYLYNITKVVVLSAFSAVLTDVLGFKLKLYKIKLK</sequence>
<feature type="transmembrane region" description="Helical" evidence="7">
    <location>
        <begin position="95"/>
        <end position="116"/>
    </location>
</feature>
<organism evidence="9 10">
    <name type="scientific">Oedothorax gibbosus</name>
    <dbReference type="NCBI Taxonomy" id="931172"/>
    <lineage>
        <taxon>Eukaryota</taxon>
        <taxon>Metazoa</taxon>
        <taxon>Ecdysozoa</taxon>
        <taxon>Arthropoda</taxon>
        <taxon>Chelicerata</taxon>
        <taxon>Arachnida</taxon>
        <taxon>Araneae</taxon>
        <taxon>Araneomorphae</taxon>
        <taxon>Entelegynae</taxon>
        <taxon>Araneoidea</taxon>
        <taxon>Linyphiidae</taxon>
        <taxon>Erigoninae</taxon>
        <taxon>Oedothorax</taxon>
    </lineage>
</organism>
<reference evidence="9 10" key="1">
    <citation type="journal article" date="2022" name="Nat. Ecol. Evol.">
        <title>A masculinizing supergene underlies an exaggerated male reproductive morph in a spider.</title>
        <authorList>
            <person name="Hendrickx F."/>
            <person name="De Corte Z."/>
            <person name="Sonet G."/>
            <person name="Van Belleghem S.M."/>
            <person name="Kostlbacher S."/>
            <person name="Vangestel C."/>
        </authorList>
    </citation>
    <scope>NUCLEOTIDE SEQUENCE [LARGE SCALE GENOMIC DNA]</scope>
    <source>
        <strain evidence="9">W744_W776</strain>
    </source>
</reference>
<feature type="transmembrane region" description="Helical" evidence="7">
    <location>
        <begin position="820"/>
        <end position="843"/>
    </location>
</feature>
<feature type="region of interest" description="Disordered" evidence="6">
    <location>
        <begin position="159"/>
        <end position="195"/>
    </location>
</feature>
<feature type="compositionally biased region" description="Basic residues" evidence="6">
    <location>
        <begin position="159"/>
        <end position="173"/>
    </location>
</feature>